<dbReference type="AlphaFoldDB" id="A0A081LEH2"/>
<accession>A0A081LEH2</accession>
<evidence type="ECO:0000256" key="1">
    <source>
        <dbReference type="ARBA" id="ARBA00004141"/>
    </source>
</evidence>
<evidence type="ECO:0000256" key="3">
    <source>
        <dbReference type="ARBA" id="ARBA00022692"/>
    </source>
</evidence>
<organism evidence="8 9">
    <name type="scientific">Bacillus zhangzhouensis</name>
    <dbReference type="NCBI Taxonomy" id="1178540"/>
    <lineage>
        <taxon>Bacteria</taxon>
        <taxon>Bacillati</taxon>
        <taxon>Bacillota</taxon>
        <taxon>Bacilli</taxon>
        <taxon>Bacillales</taxon>
        <taxon>Bacillaceae</taxon>
        <taxon>Bacillus</taxon>
    </lineage>
</organism>
<keyword evidence="3 7" id="KW-0812">Transmembrane</keyword>
<name>A0A081LEH2_9BACI</name>
<dbReference type="InterPro" id="IPR004995">
    <property type="entry name" value="Spore_Ger"/>
</dbReference>
<feature type="transmembrane region" description="Helical" evidence="7">
    <location>
        <begin position="374"/>
        <end position="396"/>
    </location>
</feature>
<proteinExistence type="inferred from homology"/>
<reference evidence="8 9" key="1">
    <citation type="submission" date="2012-09" db="EMBL/GenBank/DDBJ databases">
        <title>Genome Sequence of Bacillus sp. DW5-4.</title>
        <authorList>
            <person name="Lai Q."/>
            <person name="Liu Y."/>
            <person name="Shao Z."/>
        </authorList>
    </citation>
    <scope>NUCLEOTIDE SEQUENCE [LARGE SCALE GENOMIC DNA]</scope>
    <source>
        <strain evidence="8 9">DW5-4</strain>
    </source>
</reference>
<evidence type="ECO:0000256" key="6">
    <source>
        <dbReference type="PIRNR" id="PIRNR005690"/>
    </source>
</evidence>
<keyword evidence="4 7" id="KW-1133">Transmembrane helix</keyword>
<feature type="transmembrane region" description="Helical" evidence="7">
    <location>
        <begin position="408"/>
        <end position="430"/>
    </location>
</feature>
<evidence type="ECO:0000256" key="7">
    <source>
        <dbReference type="SAM" id="Phobius"/>
    </source>
</evidence>
<keyword evidence="9" id="KW-1185">Reference proteome</keyword>
<dbReference type="PIRSF" id="PIRSF005690">
    <property type="entry name" value="GerBA"/>
    <property type="match status" value="1"/>
</dbReference>
<dbReference type="Proteomes" id="UP000028091">
    <property type="component" value="Unassembled WGS sequence"/>
</dbReference>
<evidence type="ECO:0000313" key="8">
    <source>
        <dbReference type="EMBL" id="KEP27648.1"/>
    </source>
</evidence>
<dbReference type="Pfam" id="PF03323">
    <property type="entry name" value="GerA"/>
    <property type="match status" value="1"/>
</dbReference>
<comment type="caution">
    <text evidence="8">The sequence shown here is derived from an EMBL/GenBank/DDBJ whole genome shotgun (WGS) entry which is preliminary data.</text>
</comment>
<dbReference type="OrthoDB" id="9772630at2"/>
<feature type="transmembrane region" description="Helical" evidence="7">
    <location>
        <begin position="285"/>
        <end position="306"/>
    </location>
</feature>
<dbReference type="PANTHER" id="PTHR22550">
    <property type="entry name" value="SPORE GERMINATION PROTEIN"/>
    <property type="match status" value="1"/>
</dbReference>
<evidence type="ECO:0000256" key="5">
    <source>
        <dbReference type="ARBA" id="ARBA00023136"/>
    </source>
</evidence>
<dbReference type="eggNOG" id="COG0697">
    <property type="taxonomic scope" value="Bacteria"/>
</dbReference>
<sequence>MPNTNEQTRLHFLSGSFEEKIRILKKTFQQSDDFEYRELMVNETKSVLFFIKTRIDEGKLNDFIIGNLLGPPGKQDYTKSLSTLETGDLTLITDSIIAGSIAFLDENSSQIKLFTVGQPPLRSISEPSSESIIAGAHDGFVESLDTNIYLLRSHLNDRKLAVQYHKIGTKSETKLAIVYISDIANQEKVEEVNKRISSIKVDTLISPGSIVEAIEDDSFSIFPQLIDTERPDKVRSAILEGRIVVLMDGSPMAIILPVTFFSFFQSPDDYNSRWIPATFIRVLRYLACIIAVILPSFYIAVIGFHYEVVPDELAITMKNSIIGIPFPPLIEAMLMEITIELIREAGVRLPKPIGQTIGIVGGLVIGDAVVKAGLISNVLVIVVAVTAVASFVLPSFEMTSTIRMIRFPLMFMASMFGFIGISFGLALVLMNLCRLESLGVPYLSPVAPFNWQDLKDTVIRLPMWMYKMRPVYLNPQKKKQIENLRGWKKKNEQ</sequence>
<dbReference type="EMBL" id="JOTP01000003">
    <property type="protein sequence ID" value="KEP27648.1"/>
    <property type="molecule type" value="Genomic_DNA"/>
</dbReference>
<dbReference type="RefSeq" id="WP_034318455.1">
    <property type="nucleotide sequence ID" value="NZ_JBCMYH010000004.1"/>
</dbReference>
<dbReference type="GO" id="GO:0009847">
    <property type="term" value="P:spore germination"/>
    <property type="evidence" value="ECO:0007669"/>
    <property type="project" value="UniProtKB-UniRule"/>
</dbReference>
<protein>
    <submittedName>
        <fullName evidence="8">Spore gernimation protein GerK</fullName>
    </submittedName>
</protein>
<dbReference type="GO" id="GO:0005886">
    <property type="term" value="C:plasma membrane"/>
    <property type="evidence" value="ECO:0007669"/>
    <property type="project" value="UniProtKB-SubCell"/>
</dbReference>
<comment type="subcellular location">
    <subcellularLocation>
        <location evidence="6">Cell membrane</location>
    </subcellularLocation>
    <subcellularLocation>
        <location evidence="1">Membrane</location>
        <topology evidence="1">Multi-pass membrane protein</topology>
    </subcellularLocation>
</comment>
<keyword evidence="5 6" id="KW-0472">Membrane</keyword>
<evidence type="ECO:0000313" key="9">
    <source>
        <dbReference type="Proteomes" id="UP000028091"/>
    </source>
</evidence>
<dbReference type="PANTHER" id="PTHR22550:SF5">
    <property type="entry name" value="LEUCINE ZIPPER PROTEIN 4"/>
    <property type="match status" value="1"/>
</dbReference>
<dbReference type="InterPro" id="IPR050768">
    <property type="entry name" value="UPF0353/GerABKA_families"/>
</dbReference>
<comment type="similarity">
    <text evidence="2 6">Belongs to the GerABKA family.</text>
</comment>
<evidence type="ECO:0000256" key="2">
    <source>
        <dbReference type="ARBA" id="ARBA00005278"/>
    </source>
</evidence>
<gene>
    <name evidence="8" type="ORF">BA70_11000</name>
</gene>
<evidence type="ECO:0000256" key="4">
    <source>
        <dbReference type="ARBA" id="ARBA00022989"/>
    </source>
</evidence>